<evidence type="ECO:0000313" key="4">
    <source>
        <dbReference type="Proteomes" id="UP000287972"/>
    </source>
</evidence>
<feature type="compositionally biased region" description="Polar residues" evidence="1">
    <location>
        <begin position="260"/>
        <end position="275"/>
    </location>
</feature>
<evidence type="ECO:0000259" key="2">
    <source>
        <dbReference type="Pfam" id="PF26082"/>
    </source>
</evidence>
<reference evidence="3 4" key="1">
    <citation type="submission" date="2017-06" db="EMBL/GenBank/DDBJ databases">
        <title>Comparative genomic analysis of Ambrosia Fusariam Clade fungi.</title>
        <authorList>
            <person name="Stajich J.E."/>
            <person name="Carrillo J."/>
            <person name="Kijimoto T."/>
            <person name="Eskalen A."/>
            <person name="O'Donnell K."/>
            <person name="Kasson M."/>
        </authorList>
    </citation>
    <scope>NUCLEOTIDE SEQUENCE [LARGE SCALE GENOMIC DNA]</scope>
    <source>
        <strain evidence="3 4">NRRL62606</strain>
    </source>
</reference>
<dbReference type="EMBL" id="NKCL01000094">
    <property type="protein sequence ID" value="RSL82810.1"/>
    <property type="molecule type" value="Genomic_DNA"/>
</dbReference>
<feature type="domain" description="Oxidoreductase acuF-like C2H2 type zinc-finger" evidence="2">
    <location>
        <begin position="339"/>
        <end position="368"/>
    </location>
</feature>
<sequence length="603" mass="68220">MGDQEIRNIAKGCQTAIATLLAATKNDDSHVRDLVNERNVEEMQERFDQWAGNLGAFQAPKLTLSLEHRLRNSPVIKNAILRTLADLYDSVQAATDITTGRRSNRTAGPIIDSDTDLAEYDVSSSDSDSSISSTSSFGNVPQGTSSTSEIQELMSAIKIGLDYLFKTSVFIRKFAPKDKRQRASSTKPFDNRADAMYISDRYPLVAKKNEALRARLAEANARRRQYFKYRRDHNDRLSRPDTSKETPISEPRPRLHPQPVDQSLKSTKSVLSEQTKPSLWADTEATEFVDHPLADAQLSTLLNPPPTMSVVSFATSIVESPEDNLSFPSMPAEAPDNSSFLCPYCLMIVLLKPNDKDNQWRKHVLEDLEPYICTFPGCGLDSYLSQHAWFEHELLMHRNSWEIDSNHFVGLPDRDAMSAGYRWVRDDCGRGWSIISSRRATFIAMAFFLAKYRMRLQIPDIRISETPDFNVTRTPRERAGRLSIGLVDIGDTNPTSIFERPVPRRVKVRVTLEWGQYIILVVPFNTTYQDLVDLIDAKLSGFTNSSINSGTLKLRYLDEDGYSVVIEDFDDIQIASTKWHQRFWQLNSSGEAEIELFCGGDSF</sequence>
<feature type="compositionally biased region" description="Low complexity" evidence="1">
    <location>
        <begin position="123"/>
        <end position="136"/>
    </location>
</feature>
<proteinExistence type="predicted"/>
<evidence type="ECO:0000313" key="3">
    <source>
        <dbReference type="EMBL" id="RSL82810.1"/>
    </source>
</evidence>
<name>A0A428RZ45_9HYPO</name>
<feature type="region of interest" description="Disordered" evidence="1">
    <location>
        <begin position="121"/>
        <end position="145"/>
    </location>
</feature>
<dbReference type="SUPFAM" id="SSF54277">
    <property type="entry name" value="CAD &amp; PB1 domains"/>
    <property type="match status" value="1"/>
</dbReference>
<accession>A0A428RZ45</accession>
<dbReference type="AlphaFoldDB" id="A0A428RZ45"/>
<comment type="caution">
    <text evidence="3">The sequence shown here is derived from an EMBL/GenBank/DDBJ whole genome shotgun (WGS) entry which is preliminary data.</text>
</comment>
<organism evidence="3 4">
    <name type="scientific">Fusarium floridanum</name>
    <dbReference type="NCBI Taxonomy" id="1325733"/>
    <lineage>
        <taxon>Eukaryota</taxon>
        <taxon>Fungi</taxon>
        <taxon>Dikarya</taxon>
        <taxon>Ascomycota</taxon>
        <taxon>Pezizomycotina</taxon>
        <taxon>Sordariomycetes</taxon>
        <taxon>Hypocreomycetidae</taxon>
        <taxon>Hypocreales</taxon>
        <taxon>Nectriaceae</taxon>
        <taxon>Fusarium</taxon>
        <taxon>Fusarium solani species complex</taxon>
    </lineage>
</organism>
<dbReference type="Proteomes" id="UP000287972">
    <property type="component" value="Unassembled WGS sequence"/>
</dbReference>
<evidence type="ECO:0000256" key="1">
    <source>
        <dbReference type="SAM" id="MobiDB-lite"/>
    </source>
</evidence>
<dbReference type="PANTHER" id="PTHR35391:SF7">
    <property type="entry name" value="C2H2-TYPE DOMAIN-CONTAINING PROTEIN"/>
    <property type="match status" value="1"/>
</dbReference>
<dbReference type="PANTHER" id="PTHR35391">
    <property type="entry name" value="C2H2-TYPE DOMAIN-CONTAINING PROTEIN-RELATED"/>
    <property type="match status" value="1"/>
</dbReference>
<dbReference type="Gene3D" id="3.10.20.90">
    <property type="entry name" value="Phosphatidylinositol 3-kinase Catalytic Subunit, Chain A, domain 1"/>
    <property type="match status" value="1"/>
</dbReference>
<dbReference type="Pfam" id="PF26082">
    <property type="entry name" value="zf-C2H2_AcuF"/>
    <property type="match status" value="1"/>
</dbReference>
<protein>
    <recommendedName>
        <fullName evidence="2">Oxidoreductase acuF-like C2H2 type zinc-finger domain-containing protein</fullName>
    </recommendedName>
</protein>
<feature type="compositionally biased region" description="Basic and acidic residues" evidence="1">
    <location>
        <begin position="232"/>
        <end position="244"/>
    </location>
</feature>
<gene>
    <name evidence="3" type="ORF">CEP51_004916</name>
</gene>
<dbReference type="InterPro" id="IPR058925">
    <property type="entry name" value="zf-C2H2_AcuF"/>
</dbReference>
<dbReference type="CDD" id="cd05992">
    <property type="entry name" value="PB1"/>
    <property type="match status" value="1"/>
</dbReference>
<keyword evidence="4" id="KW-1185">Reference proteome</keyword>
<feature type="region of interest" description="Disordered" evidence="1">
    <location>
        <begin position="227"/>
        <end position="275"/>
    </location>
</feature>